<organism evidence="4 6">
    <name type="scientific">Streptomyces platensis</name>
    <dbReference type="NCBI Taxonomy" id="58346"/>
    <lineage>
        <taxon>Bacteria</taxon>
        <taxon>Bacillati</taxon>
        <taxon>Actinomycetota</taxon>
        <taxon>Actinomycetes</taxon>
        <taxon>Kitasatosporales</taxon>
        <taxon>Streptomycetaceae</taxon>
        <taxon>Streptomyces</taxon>
    </lineage>
</organism>
<feature type="compositionally biased region" description="Low complexity" evidence="1">
    <location>
        <begin position="199"/>
        <end position="211"/>
    </location>
</feature>
<evidence type="ECO:0000313" key="6">
    <source>
        <dbReference type="Proteomes" id="UP000325458"/>
    </source>
</evidence>
<feature type="region of interest" description="Disordered" evidence="1">
    <location>
        <begin position="1"/>
        <end position="270"/>
    </location>
</feature>
<dbReference type="GO" id="GO:0016787">
    <property type="term" value="F:hydrolase activity"/>
    <property type="evidence" value="ECO:0007669"/>
    <property type="project" value="UniProtKB-KW"/>
</dbReference>
<keyword evidence="5" id="KW-1185">Reference proteome</keyword>
<dbReference type="Proteomes" id="UP000194225">
    <property type="component" value="Unassembled WGS sequence"/>
</dbReference>
<evidence type="ECO:0000313" key="5">
    <source>
        <dbReference type="Proteomes" id="UP000194225"/>
    </source>
</evidence>
<evidence type="ECO:0000256" key="1">
    <source>
        <dbReference type="SAM" id="MobiDB-lite"/>
    </source>
</evidence>
<dbReference type="RefSeq" id="WP_085927029.1">
    <property type="nucleotide sequence ID" value="NZ_BAABSS010000027.1"/>
</dbReference>
<dbReference type="Proteomes" id="UP000325458">
    <property type="component" value="Chromosome"/>
</dbReference>
<gene>
    <name evidence="3" type="primary">recD2_1</name>
    <name evidence="3" type="ORF">BG653_05457</name>
    <name evidence="4" type="ORF">CP981_08140</name>
</gene>
<feature type="region of interest" description="Disordered" evidence="1">
    <location>
        <begin position="454"/>
        <end position="542"/>
    </location>
</feature>
<dbReference type="InterPro" id="IPR027417">
    <property type="entry name" value="P-loop_NTPase"/>
</dbReference>
<protein>
    <submittedName>
        <fullName evidence="3">ATP-dependent RecD-like DNA helicase</fullName>
        <ecNumber evidence="3">3.6.4.12</ecNumber>
    </submittedName>
</protein>
<feature type="compositionally biased region" description="Gly residues" evidence="1">
    <location>
        <begin position="240"/>
        <end position="250"/>
    </location>
</feature>
<feature type="domain" description="ATP-dependent RecD2 DNA helicase-like helix-hairpin-helix" evidence="2">
    <location>
        <begin position="277"/>
        <end position="363"/>
    </location>
</feature>
<feature type="compositionally biased region" description="Low complexity" evidence="1">
    <location>
        <begin position="251"/>
        <end position="270"/>
    </location>
</feature>
<dbReference type="Gene3D" id="2.30.30.940">
    <property type="match status" value="1"/>
</dbReference>
<dbReference type="EMBL" id="MIGA01000046">
    <property type="protein sequence ID" value="OSY40286.1"/>
    <property type="molecule type" value="Genomic_DNA"/>
</dbReference>
<dbReference type="Gene3D" id="3.40.50.300">
    <property type="entry name" value="P-loop containing nucleotide triphosphate hydrolases"/>
    <property type="match status" value="2"/>
</dbReference>
<evidence type="ECO:0000259" key="2">
    <source>
        <dbReference type="Pfam" id="PF14490"/>
    </source>
</evidence>
<sequence>MSTDRLAGETPPGQEAAPATAEARTPDDAAGPGGAEAPYSAAGPESAAAPEGAAAPGEGATGPEEGAGTAGAEAETAGAEAAASASGAEADAVGSGEETGTPSSGAESATPASGADAANAGAANGSPASGPETGTPSPGAETAAPASGAAAANPGAAKANPPSGSAKATADALAAAVRAVESGERSAASFFNDAPRPARPAAPAAQPAKGAPQGGPQAGPTGPGPEVARQRTVQDTGGPARPGGPEGGATGPAATAPAATGPAPAPRPAVRALPGVEGVRQVLAAGGAPETLAEQTAEILGERAAEALGEDPWLLLGVPGVRPEQADGFARALLGPACGPGDERRALAMVGWLLEQAALAGHSALEAAALRAALAQRSVPDPDDALQAAIADGAVLVFQDAIDEPGGRARPATGDDEEEQPVRVLLGLDRFAMAEESVADGLARLLNTFEAVAESTQDTAPAEDGEAEADGPASGESTAGGEAADESTAAGDARVADGDTSGESPATTAPAADTPTTGIPTDHDTAPHPARPSATAWEAVAAAAPSPSAAELIRAAAHSGLVAHTGAEAARAEPAALIAAARSLGLRAFGATHTENGRRRLAAHLTDSAADDATATGSADPATAAVTVSGLLSGREGPGRDADGALALDLLVVLDAPQLDLETAALLVESLTDGTRLVLSGDPGVLWSAGPGRLFADLLAARFCPQVASRTPDFGPIGELVSGIGIGELSQVEAPGKEVVIVPVRDAGEAVHRTVQLVADSVPRAFGVPADHTQVITVGHGGAAGTRALNAALKERLNPGPGRFGGFDPGDRVAYTPAPGRTVPGTVTGADAAGLHLDCDGSALVVPREQVGTGAVRHGWALTAHQAAGTRWPAAVVVLPGDATGGLTRAWVYTAFSRGERHLSVVQGADQALARAVAEVPVKERTTRLRSLLQQSVQSGGEPTAAD</sequence>
<feature type="compositionally biased region" description="Low complexity" evidence="1">
    <location>
        <begin position="532"/>
        <end position="542"/>
    </location>
</feature>
<dbReference type="SUPFAM" id="SSF52540">
    <property type="entry name" value="P-loop containing nucleoside triphosphate hydrolases"/>
    <property type="match status" value="1"/>
</dbReference>
<dbReference type="InterPro" id="IPR029493">
    <property type="entry name" value="RecD2-like_HHH"/>
</dbReference>
<dbReference type="CDD" id="cd18809">
    <property type="entry name" value="SF1_C_RecD"/>
    <property type="match status" value="1"/>
</dbReference>
<feature type="compositionally biased region" description="Low complexity" evidence="1">
    <location>
        <begin position="8"/>
        <end position="23"/>
    </location>
</feature>
<dbReference type="EMBL" id="CP023691">
    <property type="protein sequence ID" value="QEV51629.1"/>
    <property type="molecule type" value="Genomic_DNA"/>
</dbReference>
<reference evidence="4 6" key="2">
    <citation type="submission" date="2017-09" db="EMBL/GenBank/DDBJ databases">
        <authorList>
            <person name="Lee N."/>
            <person name="Cho B.-K."/>
        </authorList>
    </citation>
    <scope>NUCLEOTIDE SEQUENCE [LARGE SCALE GENOMIC DNA]</scope>
    <source>
        <strain evidence="4 6">ATCC 23948</strain>
    </source>
</reference>
<dbReference type="AlphaFoldDB" id="A0AAE6NEW0"/>
<feature type="compositionally biased region" description="Low complexity" evidence="1">
    <location>
        <begin position="505"/>
        <end position="520"/>
    </location>
</feature>
<proteinExistence type="predicted"/>
<feature type="compositionally biased region" description="Low complexity" evidence="1">
    <location>
        <begin position="35"/>
        <end position="179"/>
    </location>
</feature>
<dbReference type="EC" id="3.6.4.12" evidence="3"/>
<keyword evidence="3" id="KW-0378">Hydrolase</keyword>
<reference evidence="3 5" key="1">
    <citation type="submission" date="2016-09" db="EMBL/GenBank/DDBJ databases">
        <title>Streptomyces platensis DSM40041, a candidate organism with high potential of specific P450 cytochromes.</title>
        <authorList>
            <person name="Grumaz C."/>
            <person name="Vainshtein Y."/>
            <person name="Kirstahler P."/>
            <person name="Sohn K."/>
        </authorList>
    </citation>
    <scope>NUCLEOTIDE SEQUENCE [LARGE SCALE GENOMIC DNA]</scope>
    <source>
        <strain evidence="3 5">DSM 40041</strain>
    </source>
</reference>
<evidence type="ECO:0000313" key="4">
    <source>
        <dbReference type="EMBL" id="QEV51629.1"/>
    </source>
</evidence>
<accession>A0AAE6NEW0</accession>
<feature type="compositionally biased region" description="Low complexity" evidence="1">
    <location>
        <begin position="470"/>
        <end position="482"/>
    </location>
</feature>
<name>A0AAE6NEW0_STRPT</name>
<dbReference type="GO" id="GO:0003678">
    <property type="term" value="F:DNA helicase activity"/>
    <property type="evidence" value="ECO:0007669"/>
    <property type="project" value="UniProtKB-EC"/>
</dbReference>
<dbReference type="KEGG" id="spla:CP981_08140"/>
<dbReference type="Pfam" id="PF14490">
    <property type="entry name" value="HHH_RecD2"/>
    <property type="match status" value="1"/>
</dbReference>
<evidence type="ECO:0000313" key="3">
    <source>
        <dbReference type="EMBL" id="OSY40286.1"/>
    </source>
</evidence>
<dbReference type="GeneID" id="90923276"/>